<protein>
    <submittedName>
        <fullName evidence="3">Myelin transcription factor 1</fullName>
    </submittedName>
</protein>
<keyword evidence="1" id="KW-0175">Coiled coil</keyword>
<evidence type="ECO:0000256" key="2">
    <source>
        <dbReference type="SAM" id="MobiDB-lite"/>
    </source>
</evidence>
<sequence length="256" mass="26636">MNPVDSDLLPAGNLKHVARVARAIDHGLQELETVLGSVLNLMPCDENKPQALEAMRSVEQEVKDMEEATGNMLVELQNILSAGELNLQKARETNKSIEEGMLLIESTLEKYGYDSSKMPAFTQPDPDEEAANASEFEENEESFDDDESSAVECLTSDSPTTLSLQRNEAQTPAYQVSRTRVETMAGAELAARWGRGLVSALLGDSAGGGGGGGGGGSGGSGELDALLGLLLGLGVGLHAGSSGVTDLGELSPTGGS</sequence>
<organism evidence="3 4">
    <name type="scientific">Frankliniella fusca</name>
    <dbReference type="NCBI Taxonomy" id="407009"/>
    <lineage>
        <taxon>Eukaryota</taxon>
        <taxon>Metazoa</taxon>
        <taxon>Ecdysozoa</taxon>
        <taxon>Arthropoda</taxon>
        <taxon>Hexapoda</taxon>
        <taxon>Insecta</taxon>
        <taxon>Pterygota</taxon>
        <taxon>Neoptera</taxon>
        <taxon>Paraneoptera</taxon>
        <taxon>Thysanoptera</taxon>
        <taxon>Terebrantia</taxon>
        <taxon>Thripoidea</taxon>
        <taxon>Thripidae</taxon>
        <taxon>Frankliniella</taxon>
    </lineage>
</organism>
<dbReference type="AlphaFoldDB" id="A0AAE1LPF6"/>
<reference evidence="3" key="1">
    <citation type="submission" date="2021-07" db="EMBL/GenBank/DDBJ databases">
        <authorList>
            <person name="Catto M.A."/>
            <person name="Jacobson A."/>
            <person name="Kennedy G."/>
            <person name="Labadie P."/>
            <person name="Hunt B.G."/>
            <person name="Srinivasan R."/>
        </authorList>
    </citation>
    <scope>NUCLEOTIDE SEQUENCE</scope>
    <source>
        <strain evidence="3">PL_HMW_Pooled</strain>
        <tissue evidence="3">Head</tissue>
    </source>
</reference>
<dbReference type="EMBL" id="JAHWGI010001278">
    <property type="protein sequence ID" value="KAK3927168.1"/>
    <property type="molecule type" value="Genomic_DNA"/>
</dbReference>
<dbReference type="Proteomes" id="UP001219518">
    <property type="component" value="Unassembled WGS sequence"/>
</dbReference>
<feature type="region of interest" description="Disordered" evidence="2">
    <location>
        <begin position="118"/>
        <end position="149"/>
    </location>
</feature>
<evidence type="ECO:0000256" key="1">
    <source>
        <dbReference type="SAM" id="Coils"/>
    </source>
</evidence>
<gene>
    <name evidence="3" type="ORF">KUF71_015474</name>
</gene>
<proteinExistence type="predicted"/>
<feature type="compositionally biased region" description="Acidic residues" evidence="2">
    <location>
        <begin position="125"/>
        <end position="149"/>
    </location>
</feature>
<evidence type="ECO:0000313" key="3">
    <source>
        <dbReference type="EMBL" id="KAK3927168.1"/>
    </source>
</evidence>
<feature type="coiled-coil region" evidence="1">
    <location>
        <begin position="48"/>
        <end position="93"/>
    </location>
</feature>
<keyword evidence="4" id="KW-1185">Reference proteome</keyword>
<name>A0AAE1LPF6_9NEOP</name>
<evidence type="ECO:0000313" key="4">
    <source>
        <dbReference type="Proteomes" id="UP001219518"/>
    </source>
</evidence>
<accession>A0AAE1LPF6</accession>
<comment type="caution">
    <text evidence="3">The sequence shown here is derived from an EMBL/GenBank/DDBJ whole genome shotgun (WGS) entry which is preliminary data.</text>
</comment>
<reference evidence="3" key="2">
    <citation type="journal article" date="2023" name="BMC Genomics">
        <title>Pest status, molecular evolution, and epigenetic factors derived from the genome assembly of Frankliniella fusca, a thysanopteran phytovirus vector.</title>
        <authorList>
            <person name="Catto M.A."/>
            <person name="Labadie P.E."/>
            <person name="Jacobson A.L."/>
            <person name="Kennedy G.G."/>
            <person name="Srinivasan R."/>
            <person name="Hunt B.G."/>
        </authorList>
    </citation>
    <scope>NUCLEOTIDE SEQUENCE</scope>
    <source>
        <strain evidence="3">PL_HMW_Pooled</strain>
    </source>
</reference>